<reference evidence="2" key="1">
    <citation type="submission" date="2022-01" db="EMBL/GenBank/DDBJ databases">
        <title>Genome-Based Taxonomic Classification of the Phylum Actinobacteria.</title>
        <authorList>
            <person name="Gao Y."/>
        </authorList>
    </citation>
    <scope>NUCLEOTIDE SEQUENCE</scope>
    <source>
        <strain evidence="2">KLBMP 8922</strain>
    </source>
</reference>
<protein>
    <submittedName>
        <fullName evidence="2">Uncharacterized protein</fullName>
    </submittedName>
</protein>
<evidence type="ECO:0000256" key="1">
    <source>
        <dbReference type="SAM" id="MobiDB-lite"/>
    </source>
</evidence>
<organism evidence="2 3">
    <name type="scientific">Yinghuangia soli</name>
    <dbReference type="NCBI Taxonomy" id="2908204"/>
    <lineage>
        <taxon>Bacteria</taxon>
        <taxon>Bacillati</taxon>
        <taxon>Actinomycetota</taxon>
        <taxon>Actinomycetes</taxon>
        <taxon>Kitasatosporales</taxon>
        <taxon>Streptomycetaceae</taxon>
        <taxon>Yinghuangia</taxon>
    </lineage>
</organism>
<evidence type="ECO:0000313" key="3">
    <source>
        <dbReference type="Proteomes" id="UP001165378"/>
    </source>
</evidence>
<accession>A0AA41U3X7</accession>
<evidence type="ECO:0000313" key="2">
    <source>
        <dbReference type="EMBL" id="MCF2533188.1"/>
    </source>
</evidence>
<dbReference type="Proteomes" id="UP001165378">
    <property type="component" value="Unassembled WGS sequence"/>
</dbReference>
<feature type="region of interest" description="Disordered" evidence="1">
    <location>
        <begin position="1"/>
        <end position="27"/>
    </location>
</feature>
<dbReference type="EMBL" id="JAKFHA010000045">
    <property type="protein sequence ID" value="MCF2533188.1"/>
    <property type="molecule type" value="Genomic_DNA"/>
</dbReference>
<comment type="caution">
    <text evidence="2">The sequence shown here is derived from an EMBL/GenBank/DDBJ whole genome shotgun (WGS) entry which is preliminary data.</text>
</comment>
<sequence length="228" mass="24781">MAGRTGGTAATRTCGDGSEFTGRSDAPFEPRSTVDFWTYIVEGETVTAFTTPHLPDATTAEEAVHYLRMLALERILGRRVDDEQLVQAGLVALVLDVEAPTLPTLAGLRVREQRQAVGLFEQVLDELGITPELPADHTEIRWELVRWWLRLIANGSMAPLAGGEVMAYDGWAALGEVVALGPLAELVRDPAYVPADKRLPPAERNRAIIAEAERLLAGAWPPSEPYSG</sequence>
<dbReference type="RefSeq" id="WP_235057964.1">
    <property type="nucleotide sequence ID" value="NZ_JAKFHA010000045.1"/>
</dbReference>
<keyword evidence="3" id="KW-1185">Reference proteome</keyword>
<name>A0AA41U3X7_9ACTN</name>
<proteinExistence type="predicted"/>
<gene>
    <name evidence="2" type="ORF">LZ495_39055</name>
</gene>
<dbReference type="AlphaFoldDB" id="A0AA41U3X7"/>